<evidence type="ECO:0000259" key="5">
    <source>
        <dbReference type="Pfam" id="PF06978"/>
    </source>
</evidence>
<feature type="domain" description="Pop1 N-terminal" evidence="5">
    <location>
        <begin position="97"/>
        <end position="191"/>
    </location>
</feature>
<protein>
    <submittedName>
        <fullName evidence="8">Ribonuclease P/MRP protein subunit</fullName>
    </submittedName>
</protein>
<dbReference type="GO" id="GO:0005655">
    <property type="term" value="C:nucleolar ribonuclease P complex"/>
    <property type="evidence" value="ECO:0007669"/>
    <property type="project" value="InterPro"/>
</dbReference>
<evidence type="ECO:0000259" key="7">
    <source>
        <dbReference type="Pfam" id="PF22770"/>
    </source>
</evidence>
<dbReference type="Pfam" id="PF22770">
    <property type="entry name" value="POP1_C"/>
    <property type="match status" value="1"/>
</dbReference>
<dbReference type="PANTHER" id="PTHR22731:SF3">
    <property type="entry name" value="RIBONUCLEASES P_MRP PROTEIN SUBUNIT POP1"/>
    <property type="match status" value="1"/>
</dbReference>
<dbReference type="Proteomes" id="UP001362899">
    <property type="component" value="Unassembled WGS sequence"/>
</dbReference>
<name>A0AAV5RIV7_STABA</name>
<sequence length="646" mass="73890">MDDPSFISNRLNVNDLVAARKDDIFNLQNLLGSSGTQGKKRAFQSVPRTERRRAASHDAKRVPKKRGLRKQATFENLRDNAKKRNISKYIEKKKKLSSFDHIDQASVNSKATFPFPNSQVRYANRQKDKIWLPTHIWHTKRAFLQNVGGYMVPSTATQKQYRRTYRLSNHLNEKGTMAWDTSYYKSILIHGASVDSIVQKMSSKLKSFFPGIDEPIYSNGKKHWQGIFNKMYPATAHFYQASFFVTCRPETFDEIWSILYDMRKNNLDIFSTIEDTSFAIGSIDIMGSKALQILTDILAPCHESVTDKGSGCSHFSSEWNQLGAAKSLTILPTRMCLQLVVSDPRLLLSRSKGNKKLQEFGSLSDLVNYLQNHSRNGNYVMNIYNRDDRVKSIEAQSPQGLIDRMRSSKDKIRSDCTPQIPLTILLLDDNRIRLVLPRPWILPFWLCIFKRKRAIVGGFKELQEIAFERGLPSFPVDFPLTAVGENYLKQVELENRELYARKPPSKRPCYGRDIGDPFKIVDIKVLQNSSELPSQYMHVRVDCMNRGSPRPGARLFALKADELQRYQNNVRLENAPEINQDRLIGFITSGNFTLSKAKCSGLGIITETKDSSFSKDFCLVKNLASDNIFLSRLVRVDIFKYGNAMV</sequence>
<organism evidence="8 9">
    <name type="scientific">Starmerella bacillaris</name>
    <name type="common">Yeast</name>
    <name type="synonym">Candida zemplinina</name>
    <dbReference type="NCBI Taxonomy" id="1247836"/>
    <lineage>
        <taxon>Eukaryota</taxon>
        <taxon>Fungi</taxon>
        <taxon>Dikarya</taxon>
        <taxon>Ascomycota</taxon>
        <taxon>Saccharomycotina</taxon>
        <taxon>Dipodascomycetes</taxon>
        <taxon>Dipodascales</taxon>
        <taxon>Trichomonascaceae</taxon>
        <taxon>Starmerella</taxon>
    </lineage>
</organism>
<feature type="domain" description="Pop1 N-terminal" evidence="5">
    <location>
        <begin position="17"/>
        <end position="91"/>
    </location>
</feature>
<evidence type="ECO:0000313" key="8">
    <source>
        <dbReference type="EMBL" id="GMM51137.1"/>
    </source>
</evidence>
<feature type="domain" description="POP1 C-terminal" evidence="7">
    <location>
        <begin position="575"/>
        <end position="628"/>
    </location>
</feature>
<gene>
    <name evidence="8" type="ORF">DASB73_020950</name>
</gene>
<evidence type="ECO:0000256" key="2">
    <source>
        <dbReference type="ARBA" id="ARBA00022694"/>
    </source>
</evidence>
<dbReference type="Pfam" id="PF06978">
    <property type="entry name" value="POP1_N"/>
    <property type="match status" value="2"/>
</dbReference>
<dbReference type="InterPro" id="IPR009723">
    <property type="entry name" value="Pop1_N"/>
</dbReference>
<dbReference type="AlphaFoldDB" id="A0AAV5RIV7"/>
<evidence type="ECO:0000256" key="1">
    <source>
        <dbReference type="ARBA" id="ARBA00004123"/>
    </source>
</evidence>
<dbReference type="InterPro" id="IPR055079">
    <property type="entry name" value="POP1_C"/>
</dbReference>
<dbReference type="Pfam" id="PF08170">
    <property type="entry name" value="POPLD"/>
    <property type="match status" value="1"/>
</dbReference>
<keyword evidence="2" id="KW-0819">tRNA processing</keyword>
<comment type="caution">
    <text evidence="8">The sequence shown here is derived from an EMBL/GenBank/DDBJ whole genome shotgun (WGS) entry which is preliminary data.</text>
</comment>
<keyword evidence="3" id="KW-0539">Nucleus</keyword>
<comment type="subcellular location">
    <subcellularLocation>
        <location evidence="1">Nucleus</location>
    </subcellularLocation>
</comment>
<dbReference type="GO" id="GO:0000172">
    <property type="term" value="C:ribonuclease MRP complex"/>
    <property type="evidence" value="ECO:0007669"/>
    <property type="project" value="InterPro"/>
</dbReference>
<dbReference type="PANTHER" id="PTHR22731">
    <property type="entry name" value="RIBONUCLEASES P/MRP PROTEIN SUBUNIT POP1"/>
    <property type="match status" value="1"/>
</dbReference>
<dbReference type="InterPro" id="IPR012590">
    <property type="entry name" value="POPLD_dom"/>
</dbReference>
<feature type="compositionally biased region" description="Basic and acidic residues" evidence="4">
    <location>
        <begin position="48"/>
        <end position="61"/>
    </location>
</feature>
<feature type="domain" description="POPLD" evidence="6">
    <location>
        <begin position="432"/>
        <end position="519"/>
    </location>
</feature>
<reference evidence="8 9" key="1">
    <citation type="journal article" date="2023" name="Elife">
        <title>Identification of key yeast species and microbe-microbe interactions impacting larval growth of Drosophila in the wild.</title>
        <authorList>
            <person name="Mure A."/>
            <person name="Sugiura Y."/>
            <person name="Maeda R."/>
            <person name="Honda K."/>
            <person name="Sakurai N."/>
            <person name="Takahashi Y."/>
            <person name="Watada M."/>
            <person name="Katoh T."/>
            <person name="Gotoh A."/>
            <person name="Gotoh Y."/>
            <person name="Taniguchi I."/>
            <person name="Nakamura K."/>
            <person name="Hayashi T."/>
            <person name="Katayama T."/>
            <person name="Uemura T."/>
            <person name="Hattori Y."/>
        </authorList>
    </citation>
    <scope>NUCLEOTIDE SEQUENCE [LARGE SCALE GENOMIC DNA]</scope>
    <source>
        <strain evidence="8 9">SB-73</strain>
    </source>
</reference>
<evidence type="ECO:0000259" key="6">
    <source>
        <dbReference type="Pfam" id="PF08170"/>
    </source>
</evidence>
<evidence type="ECO:0000256" key="4">
    <source>
        <dbReference type="SAM" id="MobiDB-lite"/>
    </source>
</evidence>
<proteinExistence type="predicted"/>
<keyword evidence="9" id="KW-1185">Reference proteome</keyword>
<dbReference type="EMBL" id="BTGC01000003">
    <property type="protein sequence ID" value="GMM51137.1"/>
    <property type="molecule type" value="Genomic_DNA"/>
</dbReference>
<dbReference type="InterPro" id="IPR039182">
    <property type="entry name" value="Pop1"/>
</dbReference>
<dbReference type="GO" id="GO:0001682">
    <property type="term" value="P:tRNA 5'-leader removal"/>
    <property type="evidence" value="ECO:0007669"/>
    <property type="project" value="InterPro"/>
</dbReference>
<evidence type="ECO:0000256" key="3">
    <source>
        <dbReference type="ARBA" id="ARBA00023242"/>
    </source>
</evidence>
<evidence type="ECO:0000313" key="9">
    <source>
        <dbReference type="Proteomes" id="UP001362899"/>
    </source>
</evidence>
<accession>A0AAV5RIV7</accession>
<feature type="region of interest" description="Disordered" evidence="4">
    <location>
        <begin position="35"/>
        <end position="67"/>
    </location>
</feature>